<feature type="transmembrane region" description="Helical" evidence="1">
    <location>
        <begin position="147"/>
        <end position="165"/>
    </location>
</feature>
<sequence length="267" mass="27816">MSAVLLLKLFLVPLLILGVTLAGRRWGPAVAGWLSAFPIVAGPILLTLALEQGAQFAAHAAHGTLLAVLAIMVFTLGYVWASARFQVPGSMACALAVYGVALAALQAVELDILACFALVIAALLLTPLLFAPPVAAAAPAKAGPGDLPWRMLAAAMLVLFVTYSASRLGARLSGFLAMFPVMSTVLVGFSHHRSGRAFAVALLRGMIYGYFAFATFCVLVSLLLQRQSIAFAFSVALACALVVQLLVKVLLALRQRNAAAAAPAMGK</sequence>
<feature type="transmembrane region" description="Helical" evidence="1">
    <location>
        <begin position="87"/>
        <end position="105"/>
    </location>
</feature>
<dbReference type="RefSeq" id="WP_106756916.1">
    <property type="nucleotide sequence ID" value="NZ_PXWF02000108.1"/>
</dbReference>
<protein>
    <submittedName>
        <fullName evidence="2">Uncharacterized protein</fullName>
    </submittedName>
</protein>
<feature type="transmembrane region" description="Helical" evidence="1">
    <location>
        <begin position="172"/>
        <end position="191"/>
    </location>
</feature>
<feature type="transmembrane region" description="Helical" evidence="1">
    <location>
        <begin position="62"/>
        <end position="81"/>
    </location>
</feature>
<feature type="transmembrane region" description="Helical" evidence="1">
    <location>
        <begin position="112"/>
        <end position="135"/>
    </location>
</feature>
<keyword evidence="1" id="KW-0472">Membrane</keyword>
<dbReference type="Proteomes" id="UP000241421">
    <property type="component" value="Unassembled WGS sequence"/>
</dbReference>
<keyword evidence="3" id="KW-1185">Reference proteome</keyword>
<evidence type="ECO:0000313" key="3">
    <source>
        <dbReference type="Proteomes" id="UP000241421"/>
    </source>
</evidence>
<feature type="transmembrane region" description="Helical" evidence="1">
    <location>
        <begin position="32"/>
        <end position="50"/>
    </location>
</feature>
<keyword evidence="1" id="KW-0812">Transmembrane</keyword>
<comment type="caution">
    <text evidence="2">The sequence shown here is derived from an EMBL/GenBank/DDBJ whole genome shotgun (WGS) entry which is preliminary data.</text>
</comment>
<feature type="transmembrane region" description="Helical" evidence="1">
    <location>
        <begin position="197"/>
        <end position="222"/>
    </location>
</feature>
<reference evidence="2 3" key="1">
    <citation type="submission" date="2018-04" db="EMBL/GenBank/DDBJ databases">
        <title>Massilia violaceinigra sp. nov., a novel purple-pigmented bacterium isolated from Tianshan glacier, Xinjiang, China.</title>
        <authorList>
            <person name="Wang H."/>
        </authorList>
    </citation>
    <scope>NUCLEOTIDE SEQUENCE [LARGE SCALE GENOMIC DNA]</scope>
    <source>
        <strain evidence="2 3">B448-2</strain>
    </source>
</reference>
<gene>
    <name evidence="2" type="ORF">C7C56_007990</name>
</gene>
<evidence type="ECO:0000313" key="2">
    <source>
        <dbReference type="EMBL" id="PWF49170.1"/>
    </source>
</evidence>
<evidence type="ECO:0000256" key="1">
    <source>
        <dbReference type="SAM" id="Phobius"/>
    </source>
</evidence>
<feature type="transmembrane region" description="Helical" evidence="1">
    <location>
        <begin position="229"/>
        <end position="247"/>
    </location>
</feature>
<name>A0A2U2HNT6_9BURK</name>
<accession>A0A2U2HNT6</accession>
<dbReference type="EMBL" id="PXWF02000108">
    <property type="protein sequence ID" value="PWF49170.1"/>
    <property type="molecule type" value="Genomic_DNA"/>
</dbReference>
<organism evidence="2 3">
    <name type="scientific">Massilia glaciei</name>
    <dbReference type="NCBI Taxonomy" id="1524097"/>
    <lineage>
        <taxon>Bacteria</taxon>
        <taxon>Pseudomonadati</taxon>
        <taxon>Pseudomonadota</taxon>
        <taxon>Betaproteobacteria</taxon>
        <taxon>Burkholderiales</taxon>
        <taxon>Oxalobacteraceae</taxon>
        <taxon>Telluria group</taxon>
        <taxon>Massilia</taxon>
    </lineage>
</organism>
<dbReference type="AlphaFoldDB" id="A0A2U2HNT6"/>
<dbReference type="OrthoDB" id="161727at2"/>
<proteinExistence type="predicted"/>
<keyword evidence="1" id="KW-1133">Transmembrane helix</keyword>